<dbReference type="Proteomes" id="UP001443914">
    <property type="component" value="Unassembled WGS sequence"/>
</dbReference>
<feature type="region of interest" description="Disordered" evidence="1">
    <location>
        <begin position="111"/>
        <end position="185"/>
    </location>
</feature>
<sequence length="185" mass="20659">MKRKVLANGERPTEEKDSNGALVDHSNAGFRTGDVIWVKHRGSSWWPAQIAEEKAVSSRSKPRRKKDNEVLVRLYGSYEYSFVDPITSLMEFDNVLKRHKGNHKEIIQEALTQGFKTKARSSKNKGDDEKDVDDDKQGSGHGDQNATPQKVGESARKLKVMQGLGLIPPSGSPYLRNGQTLTLVQ</sequence>
<evidence type="ECO:0000256" key="1">
    <source>
        <dbReference type="SAM" id="MobiDB-lite"/>
    </source>
</evidence>
<feature type="region of interest" description="Disordered" evidence="1">
    <location>
        <begin position="1"/>
        <end position="27"/>
    </location>
</feature>
<dbReference type="AlphaFoldDB" id="A0AAW1K6W3"/>
<dbReference type="EMBL" id="JBDFQZ010000006">
    <property type="protein sequence ID" value="KAK9713974.1"/>
    <property type="molecule type" value="Genomic_DNA"/>
</dbReference>
<dbReference type="SMART" id="SM00293">
    <property type="entry name" value="PWWP"/>
    <property type="match status" value="1"/>
</dbReference>
<feature type="domain" description="PWWP" evidence="2">
    <location>
        <begin position="32"/>
        <end position="94"/>
    </location>
</feature>
<feature type="compositionally biased region" description="Basic and acidic residues" evidence="1">
    <location>
        <begin position="124"/>
        <end position="138"/>
    </location>
</feature>
<dbReference type="PROSITE" id="PS50812">
    <property type="entry name" value="PWWP"/>
    <property type="match status" value="1"/>
</dbReference>
<keyword evidence="4" id="KW-1185">Reference proteome</keyword>
<accession>A0AAW1K6W3</accession>
<proteinExistence type="predicted"/>
<dbReference type="SUPFAM" id="SSF63748">
    <property type="entry name" value="Tudor/PWWP/MBT"/>
    <property type="match status" value="1"/>
</dbReference>
<dbReference type="Gene3D" id="2.30.30.140">
    <property type="match status" value="1"/>
</dbReference>
<comment type="caution">
    <text evidence="3">The sequence shown here is derived from an EMBL/GenBank/DDBJ whole genome shotgun (WGS) entry which is preliminary data.</text>
</comment>
<evidence type="ECO:0000313" key="3">
    <source>
        <dbReference type="EMBL" id="KAK9713974.1"/>
    </source>
</evidence>
<protein>
    <recommendedName>
        <fullName evidence="2">PWWP domain-containing protein</fullName>
    </recommendedName>
</protein>
<name>A0AAW1K6W3_SAPOF</name>
<organism evidence="3 4">
    <name type="scientific">Saponaria officinalis</name>
    <name type="common">Common soapwort</name>
    <name type="synonym">Lychnis saponaria</name>
    <dbReference type="NCBI Taxonomy" id="3572"/>
    <lineage>
        <taxon>Eukaryota</taxon>
        <taxon>Viridiplantae</taxon>
        <taxon>Streptophyta</taxon>
        <taxon>Embryophyta</taxon>
        <taxon>Tracheophyta</taxon>
        <taxon>Spermatophyta</taxon>
        <taxon>Magnoliopsida</taxon>
        <taxon>eudicotyledons</taxon>
        <taxon>Gunneridae</taxon>
        <taxon>Pentapetalae</taxon>
        <taxon>Caryophyllales</taxon>
        <taxon>Caryophyllaceae</taxon>
        <taxon>Caryophylleae</taxon>
        <taxon>Saponaria</taxon>
    </lineage>
</organism>
<gene>
    <name evidence="3" type="ORF">RND81_06G062500</name>
</gene>
<dbReference type="PANTHER" id="PTHR42851">
    <property type="entry name" value="ALDOLASE-RELATED"/>
    <property type="match status" value="1"/>
</dbReference>
<dbReference type="PANTHER" id="PTHR42851:SF13">
    <property type="entry name" value="OS08G0477800 PROTEIN"/>
    <property type="match status" value="1"/>
</dbReference>
<reference evidence="3" key="1">
    <citation type="submission" date="2024-03" db="EMBL/GenBank/DDBJ databases">
        <title>WGS assembly of Saponaria officinalis var. Norfolk2.</title>
        <authorList>
            <person name="Jenkins J."/>
            <person name="Shu S."/>
            <person name="Grimwood J."/>
            <person name="Barry K."/>
            <person name="Goodstein D."/>
            <person name="Schmutz J."/>
            <person name="Leebens-Mack J."/>
            <person name="Osbourn A."/>
        </authorList>
    </citation>
    <scope>NUCLEOTIDE SEQUENCE [LARGE SCALE GENOMIC DNA]</scope>
    <source>
        <strain evidence="3">JIC</strain>
    </source>
</reference>
<dbReference type="Pfam" id="PF00855">
    <property type="entry name" value="PWWP"/>
    <property type="match status" value="1"/>
</dbReference>
<evidence type="ECO:0000313" key="4">
    <source>
        <dbReference type="Proteomes" id="UP001443914"/>
    </source>
</evidence>
<evidence type="ECO:0000259" key="2">
    <source>
        <dbReference type="PROSITE" id="PS50812"/>
    </source>
</evidence>
<dbReference type="CDD" id="cd05162">
    <property type="entry name" value="PWWP"/>
    <property type="match status" value="1"/>
</dbReference>
<dbReference type="InterPro" id="IPR053063">
    <property type="entry name" value="PWWP_domain_containing_PDP"/>
</dbReference>
<dbReference type="InterPro" id="IPR000313">
    <property type="entry name" value="PWWP_dom"/>
</dbReference>